<organism evidence="3 4">
    <name type="scientific">Cyphellophora attinorum</name>
    <dbReference type="NCBI Taxonomy" id="1664694"/>
    <lineage>
        <taxon>Eukaryota</taxon>
        <taxon>Fungi</taxon>
        <taxon>Dikarya</taxon>
        <taxon>Ascomycota</taxon>
        <taxon>Pezizomycotina</taxon>
        <taxon>Eurotiomycetes</taxon>
        <taxon>Chaetothyriomycetidae</taxon>
        <taxon>Chaetothyriales</taxon>
        <taxon>Cyphellophoraceae</taxon>
        <taxon>Cyphellophora</taxon>
    </lineage>
</organism>
<dbReference type="PANTHER" id="PTHR36205:SF1">
    <property type="entry name" value="MAJOR FACILITATOR SUPERFAMILY TRANSPORTER"/>
    <property type="match status" value="1"/>
</dbReference>
<dbReference type="RefSeq" id="XP_017996730.1">
    <property type="nucleotide sequence ID" value="XM_018140769.1"/>
</dbReference>
<feature type="compositionally biased region" description="Basic and acidic residues" evidence="1">
    <location>
        <begin position="580"/>
        <end position="599"/>
    </location>
</feature>
<reference evidence="3 4" key="1">
    <citation type="submission" date="2015-06" db="EMBL/GenBank/DDBJ databases">
        <title>Draft genome of the ant-associated black yeast Phialophora attae CBS 131958.</title>
        <authorList>
            <person name="Moreno L.F."/>
            <person name="Stielow B.J."/>
            <person name="de Hoog S."/>
            <person name="Vicente V.A."/>
            <person name="Weiss V.A."/>
            <person name="de Vries M."/>
            <person name="Cruz L.M."/>
            <person name="Souza E.M."/>
        </authorList>
    </citation>
    <scope>NUCLEOTIDE SEQUENCE [LARGE SCALE GENOMIC DNA]</scope>
    <source>
        <strain evidence="3 4">CBS 131958</strain>
    </source>
</reference>
<gene>
    <name evidence="3" type="ORF">AB675_11884</name>
</gene>
<evidence type="ECO:0000313" key="3">
    <source>
        <dbReference type="EMBL" id="KPI36767.1"/>
    </source>
</evidence>
<feature type="compositionally biased region" description="Basic and acidic residues" evidence="1">
    <location>
        <begin position="166"/>
        <end position="178"/>
    </location>
</feature>
<comment type="caution">
    <text evidence="3">The sequence shown here is derived from an EMBL/GenBank/DDBJ whole genome shotgun (WGS) entry which is preliminary data.</text>
</comment>
<feature type="region of interest" description="Disordered" evidence="1">
    <location>
        <begin position="1"/>
        <end position="45"/>
    </location>
</feature>
<keyword evidence="2" id="KW-0812">Transmembrane</keyword>
<dbReference type="EMBL" id="LFJN01000028">
    <property type="protein sequence ID" value="KPI36767.1"/>
    <property type="molecule type" value="Genomic_DNA"/>
</dbReference>
<sequence>MRGRAQSDLEKDALRISRHSDDYDEDDRLDSASSSRSVSSTRKLNRAFSTPRSRSSFLYVRSPAQIVRYACLALAAVMLFFMFSLVQMSRSSAKEVETAAAQKNDPDKNPIVKPPVWEGFEFLTRYYGGIRSLVPAASNVPEYPRAADEEDLDPEALQEEAAPEQHLTEKRQEGKVPDSKVFNPYPDYASPEYIAKHGEKVDCFLDKARTISVPQVRMYEGVPRGFPDAVMGSAELLGMRTDICYDRFGRLGPYGIGYSLSKGGSGSQLEGEREGADLVWQSTPEVDWRDVKWVAVQERCLAANAHRFKEPPKPKIDRWRAMPIGSISKRAEEPSDFKSSTPPDSKKPASEPLPRTAVVIRTWHDYSYTPEDLIYLRSIISELTLHSGGEYTVLFLIHVKNSDTAIFSDDETYERVLRESLPEEFRGMGVLWNERQMELMYGGLEETRMRDLLVHGVYRSTFMPMQYLAYTHPEFDYFWHWEMDIRTTNHWYHLFTSVVAWAKKQPRKLLWERNSRFYVPAKHGSWEDFSHMVRIQTEQGTNSPNNMWSGLNQGNRMPGSDSSSKQTGDRPIWGPELPLDDPKTAFDTDPKPPHSFEKDKYTWGVDEEADLITFNPLFDPDATTWLLADDTSGYNKTRGQPPRRTAIITASRLSRRLLMTMHKETALNHHTMFSEMWPASCALHHA</sequence>
<accession>A0A0N1NWY2</accession>
<proteinExistence type="predicted"/>
<dbReference type="STRING" id="1664694.A0A0N1NWY2"/>
<dbReference type="InterPro" id="IPR021822">
    <property type="entry name" value="DUF3405"/>
</dbReference>
<keyword evidence="2" id="KW-0472">Membrane</keyword>
<evidence type="ECO:0000256" key="2">
    <source>
        <dbReference type="SAM" id="Phobius"/>
    </source>
</evidence>
<dbReference type="Proteomes" id="UP000038010">
    <property type="component" value="Unassembled WGS sequence"/>
</dbReference>
<feature type="region of interest" description="Disordered" evidence="1">
    <location>
        <begin position="161"/>
        <end position="182"/>
    </location>
</feature>
<keyword evidence="2" id="KW-1133">Transmembrane helix</keyword>
<dbReference type="PANTHER" id="PTHR36205">
    <property type="entry name" value="CHROMOSOME 19, WHOLE GENOME SHOTGUN SEQUENCE"/>
    <property type="match status" value="1"/>
</dbReference>
<dbReference type="OrthoDB" id="3353407at2759"/>
<feature type="compositionally biased region" description="Polar residues" evidence="1">
    <location>
        <begin position="539"/>
        <end position="566"/>
    </location>
</feature>
<dbReference type="Pfam" id="PF11885">
    <property type="entry name" value="DUF3405"/>
    <property type="match status" value="1"/>
</dbReference>
<dbReference type="GeneID" id="28732650"/>
<dbReference type="VEuPathDB" id="FungiDB:AB675_11884"/>
<feature type="region of interest" description="Disordered" evidence="1">
    <location>
        <begin position="330"/>
        <end position="352"/>
    </location>
</feature>
<keyword evidence="4" id="KW-1185">Reference proteome</keyword>
<feature type="compositionally biased region" description="Low complexity" evidence="1">
    <location>
        <begin position="31"/>
        <end position="42"/>
    </location>
</feature>
<dbReference type="AlphaFoldDB" id="A0A0N1NWY2"/>
<evidence type="ECO:0000313" key="4">
    <source>
        <dbReference type="Proteomes" id="UP000038010"/>
    </source>
</evidence>
<feature type="region of interest" description="Disordered" evidence="1">
    <location>
        <begin position="539"/>
        <end position="599"/>
    </location>
</feature>
<feature type="compositionally biased region" description="Basic and acidic residues" evidence="1">
    <location>
        <begin position="1"/>
        <end position="21"/>
    </location>
</feature>
<protein>
    <submittedName>
        <fullName evidence="3">Uncharacterized protein</fullName>
    </submittedName>
</protein>
<feature type="transmembrane region" description="Helical" evidence="2">
    <location>
        <begin position="66"/>
        <end position="86"/>
    </location>
</feature>
<evidence type="ECO:0000256" key="1">
    <source>
        <dbReference type="SAM" id="MobiDB-lite"/>
    </source>
</evidence>
<name>A0A0N1NWY2_9EURO</name>